<dbReference type="PANTHER" id="PTHR42923">
    <property type="entry name" value="PROTOPORPHYRINOGEN OXIDASE"/>
    <property type="match status" value="1"/>
</dbReference>
<evidence type="ECO:0000313" key="3">
    <source>
        <dbReference type="RefSeq" id="XP_033532662.1"/>
    </source>
</evidence>
<dbReference type="EMBL" id="ML975163">
    <property type="protein sequence ID" value="KAF1811031.1"/>
    <property type="molecule type" value="Genomic_DNA"/>
</dbReference>
<name>A0A6G1FZB6_9PEZI</name>
<dbReference type="GeneID" id="54421332"/>
<dbReference type="OrthoDB" id="2019015at2759"/>
<dbReference type="SUPFAM" id="SSF51905">
    <property type="entry name" value="FAD/NAD(P)-binding domain"/>
    <property type="match status" value="1"/>
</dbReference>
<dbReference type="RefSeq" id="XP_033532662.1">
    <property type="nucleotide sequence ID" value="XM_033680762.1"/>
</dbReference>
<dbReference type="PANTHER" id="PTHR42923:SF20">
    <property type="entry name" value="FLAVIN-CONTAINING AMINE OXIDASEDEHYDROGENASE"/>
    <property type="match status" value="1"/>
</dbReference>
<dbReference type="AlphaFoldDB" id="A0A6G1FZB6"/>
<keyword evidence="2" id="KW-1185">Reference proteome</keyword>
<organism evidence="1">
    <name type="scientific">Eremomyces bilateralis CBS 781.70</name>
    <dbReference type="NCBI Taxonomy" id="1392243"/>
    <lineage>
        <taxon>Eukaryota</taxon>
        <taxon>Fungi</taxon>
        <taxon>Dikarya</taxon>
        <taxon>Ascomycota</taxon>
        <taxon>Pezizomycotina</taxon>
        <taxon>Dothideomycetes</taxon>
        <taxon>Dothideomycetes incertae sedis</taxon>
        <taxon>Eremomycetales</taxon>
        <taxon>Eremomycetaceae</taxon>
        <taxon>Eremomyces</taxon>
    </lineage>
</organism>
<dbReference type="InterPro" id="IPR036188">
    <property type="entry name" value="FAD/NAD-bd_sf"/>
</dbReference>
<protein>
    <submittedName>
        <fullName evidence="1 3">FAD/NAD(P)-binding domain-containing protein</fullName>
    </submittedName>
</protein>
<accession>A0A6G1FZB6</accession>
<dbReference type="Proteomes" id="UP000504638">
    <property type="component" value="Unplaced"/>
</dbReference>
<evidence type="ECO:0000313" key="1">
    <source>
        <dbReference type="EMBL" id="KAF1811031.1"/>
    </source>
</evidence>
<sequence>MSMYGNRAAGSKKRVLVVGAGAARMSCAHHLAEHPDKFDVTLVEAQDYCGGQAFSIPINKEKFHASWINQGVKGGSYIFHHTMTMFAQQGYQAHPVELQVSFGKGTRFWTNNEIKRFRRMLSTVRTFEVLFALLPIKYLLKIFRFSAEFANVVRLCTSPTFGMWYPPDEISVASNMPPMVVFPNLGKFYTSWKNSLEGKGVHVRVRMEVTSIVRRNKQGIVVRTVRRDPTDDAPHIPNSAWEVEEEYDEMVVCVLFRKKKVLGCAKFADDITVTHYDTEYMKRHYENFFNPEQAVDNLSGINQMQRVEMAKRSFKPMYMIKMYPKDPNKLEMCFDCTNYQAQFPEEVPFGDHIFQTIFLNKSRDGPFLWHQLCHSFTHYLTVVPWMCFLQGRNNTRFAGSWMLVNAHEVAVISGIAAAVNLGAKYPEDLERDRFAFLGFRLYYLLQYRR</sequence>
<proteinExistence type="predicted"/>
<evidence type="ECO:0000313" key="2">
    <source>
        <dbReference type="Proteomes" id="UP000504638"/>
    </source>
</evidence>
<reference evidence="3" key="2">
    <citation type="submission" date="2020-04" db="EMBL/GenBank/DDBJ databases">
        <authorList>
            <consortium name="NCBI Genome Project"/>
        </authorList>
    </citation>
    <scope>NUCLEOTIDE SEQUENCE</scope>
    <source>
        <strain evidence="3">CBS 781.70</strain>
    </source>
</reference>
<reference evidence="3" key="3">
    <citation type="submission" date="2025-04" db="UniProtKB">
        <authorList>
            <consortium name="RefSeq"/>
        </authorList>
    </citation>
    <scope>IDENTIFICATION</scope>
    <source>
        <strain evidence="3">CBS 781.70</strain>
    </source>
</reference>
<dbReference type="Gene3D" id="3.50.50.60">
    <property type="entry name" value="FAD/NAD(P)-binding domain"/>
    <property type="match status" value="1"/>
</dbReference>
<gene>
    <name evidence="1 3" type="ORF">P152DRAFT_467409</name>
</gene>
<dbReference type="InterPro" id="IPR050464">
    <property type="entry name" value="Zeta_carotene_desat/Oxidored"/>
</dbReference>
<dbReference type="GO" id="GO:0016491">
    <property type="term" value="F:oxidoreductase activity"/>
    <property type="evidence" value="ECO:0007669"/>
    <property type="project" value="TreeGrafter"/>
</dbReference>
<dbReference type="Pfam" id="PF13450">
    <property type="entry name" value="NAD_binding_8"/>
    <property type="match status" value="1"/>
</dbReference>
<reference evidence="1 3" key="1">
    <citation type="submission" date="2020-01" db="EMBL/GenBank/DDBJ databases">
        <authorList>
            <consortium name="DOE Joint Genome Institute"/>
            <person name="Haridas S."/>
            <person name="Albert R."/>
            <person name="Binder M."/>
            <person name="Bloem J."/>
            <person name="Labutti K."/>
            <person name="Salamov A."/>
            <person name="Andreopoulos B."/>
            <person name="Baker S.E."/>
            <person name="Barry K."/>
            <person name="Bills G."/>
            <person name="Bluhm B.H."/>
            <person name="Cannon C."/>
            <person name="Castanera R."/>
            <person name="Culley D.E."/>
            <person name="Daum C."/>
            <person name="Ezra D."/>
            <person name="Gonzalez J.B."/>
            <person name="Henrissat B."/>
            <person name="Kuo A."/>
            <person name="Liang C."/>
            <person name="Lipzen A."/>
            <person name="Lutzoni F."/>
            <person name="Magnuson J."/>
            <person name="Mondo S."/>
            <person name="Nolan M."/>
            <person name="Ohm R."/>
            <person name="Pangilinan J."/>
            <person name="Park H.-J."/>
            <person name="Ramirez L."/>
            <person name="Alfaro M."/>
            <person name="Sun H."/>
            <person name="Tritt A."/>
            <person name="Yoshinaga Y."/>
            <person name="Zwiers L.-H."/>
            <person name="Turgeon B.G."/>
            <person name="Goodwin S.B."/>
            <person name="Spatafora J.W."/>
            <person name="Crous P.W."/>
            <person name="Grigoriev I.V."/>
        </authorList>
    </citation>
    <scope>NUCLEOTIDE SEQUENCE</scope>
    <source>
        <strain evidence="1 3">CBS 781.70</strain>
    </source>
</reference>